<sequence length="23" mass="2530">MGIVVLKKVTMCFCDIGNPNSIF</sequence>
<comment type="caution">
    <text evidence="1">The sequence shown here is derived from an EMBL/GenBank/DDBJ whole genome shotgun (WGS) entry which is preliminary data.</text>
</comment>
<accession>A0A834WWU2</accession>
<name>A0A834WWU2_9FABA</name>
<dbReference type="AlphaFoldDB" id="A0A834WWU2"/>
<dbReference type="EMBL" id="JAAIUW010000005">
    <property type="protein sequence ID" value="KAF7833800.1"/>
    <property type="molecule type" value="Genomic_DNA"/>
</dbReference>
<proteinExistence type="predicted"/>
<gene>
    <name evidence="1" type="ORF">G2W53_016133</name>
</gene>
<evidence type="ECO:0000313" key="2">
    <source>
        <dbReference type="Proteomes" id="UP000634136"/>
    </source>
</evidence>
<dbReference type="Proteomes" id="UP000634136">
    <property type="component" value="Unassembled WGS sequence"/>
</dbReference>
<organism evidence="1 2">
    <name type="scientific">Senna tora</name>
    <dbReference type="NCBI Taxonomy" id="362788"/>
    <lineage>
        <taxon>Eukaryota</taxon>
        <taxon>Viridiplantae</taxon>
        <taxon>Streptophyta</taxon>
        <taxon>Embryophyta</taxon>
        <taxon>Tracheophyta</taxon>
        <taxon>Spermatophyta</taxon>
        <taxon>Magnoliopsida</taxon>
        <taxon>eudicotyledons</taxon>
        <taxon>Gunneridae</taxon>
        <taxon>Pentapetalae</taxon>
        <taxon>rosids</taxon>
        <taxon>fabids</taxon>
        <taxon>Fabales</taxon>
        <taxon>Fabaceae</taxon>
        <taxon>Caesalpinioideae</taxon>
        <taxon>Cassia clade</taxon>
        <taxon>Senna</taxon>
    </lineage>
</organism>
<reference evidence="1" key="1">
    <citation type="submission" date="2020-09" db="EMBL/GenBank/DDBJ databases">
        <title>Genome-Enabled Discovery of Anthraquinone Biosynthesis in Senna tora.</title>
        <authorList>
            <person name="Kang S.-H."/>
            <person name="Pandey R.P."/>
            <person name="Lee C.-M."/>
            <person name="Sim J.-S."/>
            <person name="Jeong J.-T."/>
            <person name="Choi B.-S."/>
            <person name="Jung M."/>
            <person name="Ginzburg D."/>
            <person name="Zhao K."/>
            <person name="Won S.Y."/>
            <person name="Oh T.-J."/>
            <person name="Yu Y."/>
            <person name="Kim N.-H."/>
            <person name="Lee O.R."/>
            <person name="Lee T.-H."/>
            <person name="Bashyal P."/>
            <person name="Kim T.-S."/>
            <person name="Lee W.-H."/>
            <person name="Kawkins C."/>
            <person name="Kim C.-K."/>
            <person name="Kim J.S."/>
            <person name="Ahn B.O."/>
            <person name="Rhee S.Y."/>
            <person name="Sohng J.K."/>
        </authorList>
    </citation>
    <scope>NUCLEOTIDE SEQUENCE</scope>
    <source>
        <tissue evidence="1">Leaf</tissue>
    </source>
</reference>
<keyword evidence="2" id="KW-1185">Reference proteome</keyword>
<protein>
    <submittedName>
        <fullName evidence="1">Uncharacterized protein</fullName>
    </submittedName>
</protein>
<evidence type="ECO:0000313" key="1">
    <source>
        <dbReference type="EMBL" id="KAF7833800.1"/>
    </source>
</evidence>